<feature type="domain" description="DUF7730" evidence="1">
    <location>
        <begin position="27"/>
        <end position="169"/>
    </location>
</feature>
<protein>
    <recommendedName>
        <fullName evidence="1">DUF7730 domain-containing protein</fullName>
    </recommendedName>
</protein>
<dbReference type="AlphaFoldDB" id="A0A6A6SQZ7"/>
<organism evidence="2 3">
    <name type="scientific">Lophiostoma macrostomum CBS 122681</name>
    <dbReference type="NCBI Taxonomy" id="1314788"/>
    <lineage>
        <taxon>Eukaryota</taxon>
        <taxon>Fungi</taxon>
        <taxon>Dikarya</taxon>
        <taxon>Ascomycota</taxon>
        <taxon>Pezizomycotina</taxon>
        <taxon>Dothideomycetes</taxon>
        <taxon>Pleosporomycetidae</taxon>
        <taxon>Pleosporales</taxon>
        <taxon>Lophiostomataceae</taxon>
        <taxon>Lophiostoma</taxon>
    </lineage>
</organism>
<evidence type="ECO:0000313" key="2">
    <source>
        <dbReference type="EMBL" id="KAF2648574.1"/>
    </source>
</evidence>
<dbReference type="OrthoDB" id="5413827at2759"/>
<evidence type="ECO:0000259" key="1">
    <source>
        <dbReference type="Pfam" id="PF24864"/>
    </source>
</evidence>
<accession>A0A6A6SQZ7</accession>
<dbReference type="PANTHER" id="PTHR38790:SF4">
    <property type="entry name" value="2EXR DOMAIN-CONTAINING PROTEIN"/>
    <property type="match status" value="1"/>
</dbReference>
<gene>
    <name evidence="2" type="ORF">K491DRAFT_722465</name>
</gene>
<evidence type="ECO:0000313" key="3">
    <source>
        <dbReference type="Proteomes" id="UP000799324"/>
    </source>
</evidence>
<dbReference type="EMBL" id="MU004532">
    <property type="protein sequence ID" value="KAF2648574.1"/>
    <property type="molecule type" value="Genomic_DNA"/>
</dbReference>
<dbReference type="Proteomes" id="UP000799324">
    <property type="component" value="Unassembled WGS sequence"/>
</dbReference>
<dbReference type="Pfam" id="PF24864">
    <property type="entry name" value="DUF7730"/>
    <property type="match status" value="1"/>
</dbReference>
<name>A0A6A6SQZ7_9PLEO</name>
<reference evidence="2" key="1">
    <citation type="journal article" date="2020" name="Stud. Mycol.">
        <title>101 Dothideomycetes genomes: a test case for predicting lifestyles and emergence of pathogens.</title>
        <authorList>
            <person name="Haridas S."/>
            <person name="Albert R."/>
            <person name="Binder M."/>
            <person name="Bloem J."/>
            <person name="Labutti K."/>
            <person name="Salamov A."/>
            <person name="Andreopoulos B."/>
            <person name="Baker S."/>
            <person name="Barry K."/>
            <person name="Bills G."/>
            <person name="Bluhm B."/>
            <person name="Cannon C."/>
            <person name="Castanera R."/>
            <person name="Culley D."/>
            <person name="Daum C."/>
            <person name="Ezra D."/>
            <person name="Gonzalez J."/>
            <person name="Henrissat B."/>
            <person name="Kuo A."/>
            <person name="Liang C."/>
            <person name="Lipzen A."/>
            <person name="Lutzoni F."/>
            <person name="Magnuson J."/>
            <person name="Mondo S."/>
            <person name="Nolan M."/>
            <person name="Ohm R."/>
            <person name="Pangilinan J."/>
            <person name="Park H.-J."/>
            <person name="Ramirez L."/>
            <person name="Alfaro M."/>
            <person name="Sun H."/>
            <person name="Tritt A."/>
            <person name="Yoshinaga Y."/>
            <person name="Zwiers L.-H."/>
            <person name="Turgeon B."/>
            <person name="Goodwin S."/>
            <person name="Spatafora J."/>
            <person name="Crous P."/>
            <person name="Grigoriev I."/>
        </authorList>
    </citation>
    <scope>NUCLEOTIDE SEQUENCE</scope>
    <source>
        <strain evidence="2">CBS 122681</strain>
    </source>
</reference>
<dbReference type="PANTHER" id="PTHR38790">
    <property type="entry name" value="2EXR DOMAIN-CONTAINING PROTEIN-RELATED"/>
    <property type="match status" value="1"/>
</dbReference>
<sequence length="245" mass="27879">MASIDISSAPREASLDLHPNTQITAQNQIQSPLLRLPGEIRNNIYSYAQSGGYCLRVHSWVARPLGSKQVIFNFVQQLGPEETPENKKTRGVMPDPVSWSFKLQLVCRQVASEIDRLAAYRNNIFSFHDIIRAIDFSARLTTEQNAAIMEISIDGTVNRTPNYPRSREPPHAPLRTLFPALKRVYIKSSKPRRPRDHSTRPSLQRLVMDSGFRYQVDSRNSGLEIVRMDVLDDSADYEKAEKITL</sequence>
<keyword evidence="3" id="KW-1185">Reference proteome</keyword>
<proteinExistence type="predicted"/>
<dbReference type="InterPro" id="IPR056632">
    <property type="entry name" value="DUF7730"/>
</dbReference>